<evidence type="ECO:0000256" key="3">
    <source>
        <dbReference type="ARBA" id="ARBA00022475"/>
    </source>
</evidence>
<dbReference type="GO" id="GO:0005886">
    <property type="term" value="C:plasma membrane"/>
    <property type="evidence" value="ECO:0007669"/>
    <property type="project" value="UniProtKB-SubCell"/>
</dbReference>
<dbReference type="InterPro" id="IPR004299">
    <property type="entry name" value="MBOAT_fam"/>
</dbReference>
<evidence type="ECO:0000256" key="4">
    <source>
        <dbReference type="ARBA" id="ARBA00022679"/>
    </source>
</evidence>
<sequence>MLQSVCYVLLFLVCVLTLAKIRSRVVRQATLLAASYALYLTWTPWFAAILLLSTVGNFLVGRWLRRTPAALPLCLGIFLNLALLSVFKYLPEIAIHSSNSAFQNFSRLALPLGISFWTFQALSYLFDLYREEELDPTFVEFALYLAFFPVTIAGPVCRMPDMLEQFRSEERTVWGDILQGFRRVATGALMMQLAKLLGQGILAGGGIAGGFDRVPQWSGPDVWCLAFGYGLQLFFDFAGYSHIAIGASKALGIIVPENFERPFASTTPSVFWTRWHMSLSFWIRDYVFLPLAILRHEIWWRNLALVIAMAVFGLWHKGSVLFLLWGCYHGVLLVLHRQVQQVERRLNWEPPAIWVPVSWLGTLSLVSLGWILFRARSLAQVGTMLAAITSPATYATHFLSSSLYFLVAALAAGYAIVIMVGRQLERYATDADAPQAGVVAFLARWRWFWIPSLYALALILVLMITLSQQNGGAAQLMYRRF</sequence>
<feature type="transmembrane region" description="Helical" evidence="10">
    <location>
        <begin position="108"/>
        <end position="126"/>
    </location>
</feature>
<name>A0A2U3KXR2_9BACT</name>
<dbReference type="AlphaFoldDB" id="A0A2U3KXR2"/>
<accession>A0A2U3KXR2</accession>
<proteinExistence type="inferred from homology"/>
<keyword evidence="8 9" id="KW-0012">Acyltransferase</keyword>
<feature type="transmembrane region" description="Helical" evidence="10">
    <location>
        <begin position="447"/>
        <end position="467"/>
    </location>
</feature>
<reference evidence="12" key="1">
    <citation type="submission" date="2018-02" db="EMBL/GenBank/DDBJ databases">
        <authorList>
            <person name="Hausmann B."/>
        </authorList>
    </citation>
    <scope>NUCLEOTIDE SEQUENCE [LARGE SCALE GENOMIC DNA]</scope>
    <source>
        <strain evidence="12">Peat soil MAG SbA1</strain>
    </source>
</reference>
<keyword evidence="4 9" id="KW-0808">Transferase</keyword>
<evidence type="ECO:0000256" key="5">
    <source>
        <dbReference type="ARBA" id="ARBA00022692"/>
    </source>
</evidence>
<evidence type="ECO:0000256" key="1">
    <source>
        <dbReference type="ARBA" id="ARBA00004651"/>
    </source>
</evidence>
<dbReference type="PANTHER" id="PTHR13285">
    <property type="entry name" value="ACYLTRANSFERASE"/>
    <property type="match status" value="1"/>
</dbReference>
<evidence type="ECO:0000256" key="9">
    <source>
        <dbReference type="PIRNR" id="PIRNR016636"/>
    </source>
</evidence>
<dbReference type="PIRSF" id="PIRSF016636">
    <property type="entry name" value="AlgI_DltB"/>
    <property type="match status" value="1"/>
</dbReference>
<keyword evidence="7 9" id="KW-0472">Membrane</keyword>
<comment type="subcellular location">
    <subcellularLocation>
        <location evidence="1">Cell membrane</location>
        <topology evidence="1">Multi-pass membrane protein</topology>
    </subcellularLocation>
</comment>
<dbReference type="PIRSF" id="PIRSF500217">
    <property type="entry name" value="AlgI"/>
    <property type="match status" value="1"/>
</dbReference>
<feature type="transmembrane region" description="Helical" evidence="10">
    <location>
        <begin position="298"/>
        <end position="315"/>
    </location>
</feature>
<evidence type="ECO:0000313" key="11">
    <source>
        <dbReference type="EMBL" id="SPF44422.1"/>
    </source>
</evidence>
<feature type="transmembrane region" description="Helical" evidence="10">
    <location>
        <begin position="69"/>
        <end position="88"/>
    </location>
</feature>
<evidence type="ECO:0000256" key="8">
    <source>
        <dbReference type="ARBA" id="ARBA00023315"/>
    </source>
</evidence>
<evidence type="ECO:0000256" key="7">
    <source>
        <dbReference type="ARBA" id="ARBA00023136"/>
    </source>
</evidence>
<dbReference type="PANTHER" id="PTHR13285:SF23">
    <property type="entry name" value="TEICHOIC ACID D-ALANYLTRANSFERASE"/>
    <property type="match status" value="1"/>
</dbReference>
<keyword evidence="5 10" id="KW-0812">Transmembrane</keyword>
<dbReference type="Pfam" id="PF03062">
    <property type="entry name" value="MBOAT"/>
    <property type="match status" value="1"/>
</dbReference>
<dbReference type="InterPro" id="IPR051085">
    <property type="entry name" value="MB_O-acyltransferase"/>
</dbReference>
<feature type="transmembrane region" description="Helical" evidence="10">
    <location>
        <begin position="394"/>
        <end position="420"/>
    </location>
</feature>
<keyword evidence="3 9" id="KW-1003">Cell membrane</keyword>
<organism evidence="11 12">
    <name type="scientific">Candidatus Sulfotelmatobacter kueseliae</name>
    <dbReference type="NCBI Taxonomy" id="2042962"/>
    <lineage>
        <taxon>Bacteria</taxon>
        <taxon>Pseudomonadati</taxon>
        <taxon>Acidobacteriota</taxon>
        <taxon>Terriglobia</taxon>
        <taxon>Terriglobales</taxon>
        <taxon>Candidatus Korobacteraceae</taxon>
        <taxon>Candidatus Sulfotelmatobacter</taxon>
    </lineage>
</organism>
<evidence type="ECO:0000313" key="12">
    <source>
        <dbReference type="Proteomes" id="UP000238701"/>
    </source>
</evidence>
<dbReference type="EMBL" id="OMOD01000148">
    <property type="protein sequence ID" value="SPF44422.1"/>
    <property type="molecule type" value="Genomic_DNA"/>
</dbReference>
<feature type="transmembrane region" description="Helical" evidence="10">
    <location>
        <begin position="351"/>
        <end position="373"/>
    </location>
</feature>
<evidence type="ECO:0000256" key="2">
    <source>
        <dbReference type="ARBA" id="ARBA00010323"/>
    </source>
</evidence>
<comment type="similarity">
    <text evidence="2 9">Belongs to the membrane-bound acyltransferase family.</text>
</comment>
<evidence type="ECO:0000256" key="6">
    <source>
        <dbReference type="ARBA" id="ARBA00022989"/>
    </source>
</evidence>
<protein>
    <submittedName>
        <fullName evidence="11">Membrane bound O-acyl transferase, MBOAT</fullName>
    </submittedName>
</protein>
<gene>
    <name evidence="11" type="ORF">SBA1_530058</name>
</gene>
<feature type="transmembrane region" description="Helical" evidence="10">
    <location>
        <begin position="138"/>
        <end position="156"/>
    </location>
</feature>
<dbReference type="InterPro" id="IPR024194">
    <property type="entry name" value="Ac/AlaTfrase_AlgI/DltB"/>
</dbReference>
<dbReference type="GO" id="GO:0042121">
    <property type="term" value="P:alginic acid biosynthetic process"/>
    <property type="evidence" value="ECO:0007669"/>
    <property type="project" value="InterPro"/>
</dbReference>
<dbReference type="Proteomes" id="UP000238701">
    <property type="component" value="Unassembled WGS sequence"/>
</dbReference>
<dbReference type="InterPro" id="IPR028362">
    <property type="entry name" value="AlgI"/>
</dbReference>
<feature type="transmembrane region" description="Helical" evidence="10">
    <location>
        <begin position="39"/>
        <end position="60"/>
    </location>
</feature>
<evidence type="ECO:0000256" key="10">
    <source>
        <dbReference type="SAM" id="Phobius"/>
    </source>
</evidence>
<dbReference type="GO" id="GO:0016746">
    <property type="term" value="F:acyltransferase activity"/>
    <property type="evidence" value="ECO:0007669"/>
    <property type="project" value="UniProtKB-KW"/>
</dbReference>
<keyword evidence="6 10" id="KW-1133">Transmembrane helix</keyword>